<comment type="similarity">
    <text evidence="12">Belongs to the carbohydrate kinase PfkB family. Ribokinase subfamily.</text>
</comment>
<keyword evidence="7 12" id="KW-0418">Kinase</keyword>
<keyword evidence="6 12" id="KW-0547">Nucleotide-binding</keyword>
<dbReference type="Gene3D" id="3.40.1190.20">
    <property type="match status" value="1"/>
</dbReference>
<dbReference type="UniPathway" id="UPA00916">
    <property type="reaction ID" value="UER00889"/>
</dbReference>
<evidence type="ECO:0000256" key="2">
    <source>
        <dbReference type="ARBA" id="ARBA00012035"/>
    </source>
</evidence>
<comment type="subunit">
    <text evidence="12">Homodimer.</text>
</comment>
<dbReference type="GO" id="GO:0005524">
    <property type="term" value="F:ATP binding"/>
    <property type="evidence" value="ECO:0007669"/>
    <property type="project" value="UniProtKB-UniRule"/>
</dbReference>
<evidence type="ECO:0000256" key="12">
    <source>
        <dbReference type="HAMAP-Rule" id="MF_01987"/>
    </source>
</evidence>
<feature type="domain" description="Carbohydrate kinase PfkB" evidence="13">
    <location>
        <begin position="7"/>
        <end position="269"/>
    </location>
</feature>
<feature type="binding site" evidence="12">
    <location>
        <position position="230"/>
    </location>
    <ligand>
        <name>substrate</name>
    </ligand>
</feature>
<comment type="similarity">
    <text evidence="1">Belongs to the carbohydrate kinase pfkB family.</text>
</comment>
<evidence type="ECO:0000256" key="4">
    <source>
        <dbReference type="ARBA" id="ARBA00022679"/>
    </source>
</evidence>
<dbReference type="CDD" id="cd01174">
    <property type="entry name" value="ribokinase"/>
    <property type="match status" value="1"/>
</dbReference>
<comment type="catalytic activity">
    <reaction evidence="12">
        <text>D-ribose + ATP = D-ribose 5-phosphate + ADP + H(+)</text>
        <dbReference type="Rhea" id="RHEA:13697"/>
        <dbReference type="ChEBI" id="CHEBI:15378"/>
        <dbReference type="ChEBI" id="CHEBI:30616"/>
        <dbReference type="ChEBI" id="CHEBI:47013"/>
        <dbReference type="ChEBI" id="CHEBI:78346"/>
        <dbReference type="ChEBI" id="CHEBI:456216"/>
        <dbReference type="EC" id="2.7.1.15"/>
    </reaction>
</comment>
<dbReference type="Proteomes" id="UP000538196">
    <property type="component" value="Unassembled WGS sequence"/>
</dbReference>
<dbReference type="InterPro" id="IPR029056">
    <property type="entry name" value="Ribokinase-like"/>
</dbReference>
<proteinExistence type="inferred from homology"/>
<comment type="activity regulation">
    <text evidence="12">Activated by a monovalent cation that binds near, but not in, the active site. The most likely occupant of the site in vivo is potassium. Ion binding induces a conformational change that may alter substrate affinity.</text>
</comment>
<dbReference type="RefSeq" id="WP_183428639.1">
    <property type="nucleotide sequence ID" value="NZ_JACHVP010000003.1"/>
</dbReference>
<dbReference type="AlphaFoldDB" id="A0A7W4UXE6"/>
<evidence type="ECO:0000256" key="6">
    <source>
        <dbReference type="ARBA" id="ARBA00022741"/>
    </source>
</evidence>
<organism evidence="14 15">
    <name type="scientific">Leifsonia aquatica</name>
    <name type="common">Corynebacterium aquaticum</name>
    <dbReference type="NCBI Taxonomy" id="144185"/>
    <lineage>
        <taxon>Bacteria</taxon>
        <taxon>Bacillati</taxon>
        <taxon>Actinomycetota</taxon>
        <taxon>Actinomycetes</taxon>
        <taxon>Micrococcales</taxon>
        <taxon>Microbacteriaceae</taxon>
        <taxon>Leifsonia</taxon>
    </lineage>
</organism>
<sequence>MHDPRPLVVVGSINVDITAIADRLPTPGETIGGGLLQRHAGGKGANQAAAASRLGARVRMVGAVGDDADGAWMLDELREAGVDVGDVRTVAAATGTALIAVDHDGENQIVVCPGANAEVSLAGVEVADDEVVLAQLEVELELVLQLAARTRAFLALNAAPARSLPAELIERVDLFIVNESEYALMPELAKAERVAVTYGGEGAALYEKGTEVARVPAVRVQPVNTVGAGDAFCAALTMALTAGATPEEALRAACAVGAAAVAHPGSQPPFSPLAAYTA</sequence>
<dbReference type="GO" id="GO:0019303">
    <property type="term" value="P:D-ribose catabolic process"/>
    <property type="evidence" value="ECO:0007669"/>
    <property type="project" value="UniProtKB-UniRule"/>
</dbReference>
<evidence type="ECO:0000256" key="10">
    <source>
        <dbReference type="ARBA" id="ARBA00022958"/>
    </source>
</evidence>
<keyword evidence="12" id="KW-0963">Cytoplasm</keyword>
<dbReference type="GO" id="GO:0046872">
    <property type="term" value="F:metal ion binding"/>
    <property type="evidence" value="ECO:0007669"/>
    <property type="project" value="UniProtKB-KW"/>
</dbReference>
<evidence type="ECO:0000256" key="11">
    <source>
        <dbReference type="ARBA" id="ARBA00023277"/>
    </source>
</evidence>
<keyword evidence="4 12" id="KW-0808">Transferase</keyword>
<dbReference type="PANTHER" id="PTHR10584">
    <property type="entry name" value="SUGAR KINASE"/>
    <property type="match status" value="1"/>
</dbReference>
<dbReference type="EC" id="2.7.1.15" evidence="2 12"/>
<feature type="binding site" evidence="12">
    <location>
        <position position="137"/>
    </location>
    <ligand>
        <name>substrate</name>
    </ligand>
</feature>
<dbReference type="HAMAP" id="MF_01987">
    <property type="entry name" value="Ribokinase"/>
    <property type="match status" value="1"/>
</dbReference>
<keyword evidence="9 12" id="KW-0460">Magnesium</keyword>
<dbReference type="PANTHER" id="PTHR10584:SF166">
    <property type="entry name" value="RIBOKINASE"/>
    <property type="match status" value="1"/>
</dbReference>
<evidence type="ECO:0000313" key="15">
    <source>
        <dbReference type="Proteomes" id="UP000538196"/>
    </source>
</evidence>
<feature type="binding site" evidence="12">
    <location>
        <position position="263"/>
    </location>
    <ligand>
        <name>K(+)</name>
        <dbReference type="ChEBI" id="CHEBI:29103"/>
    </ligand>
</feature>
<dbReference type="PRINTS" id="PR00990">
    <property type="entry name" value="RIBOKINASE"/>
</dbReference>
<evidence type="ECO:0000256" key="9">
    <source>
        <dbReference type="ARBA" id="ARBA00022842"/>
    </source>
</evidence>
<dbReference type="GO" id="GO:0005829">
    <property type="term" value="C:cytosol"/>
    <property type="evidence" value="ECO:0007669"/>
    <property type="project" value="TreeGrafter"/>
</dbReference>
<dbReference type="InterPro" id="IPR011611">
    <property type="entry name" value="PfkB_dom"/>
</dbReference>
<comment type="caution">
    <text evidence="14">The sequence shown here is derived from an EMBL/GenBank/DDBJ whole genome shotgun (WGS) entry which is preliminary data.</text>
</comment>
<keyword evidence="10 12" id="KW-0630">Potassium</keyword>
<dbReference type="Pfam" id="PF00294">
    <property type="entry name" value="PfkB"/>
    <property type="match status" value="1"/>
</dbReference>
<keyword evidence="15" id="KW-1185">Reference proteome</keyword>
<evidence type="ECO:0000256" key="8">
    <source>
        <dbReference type="ARBA" id="ARBA00022840"/>
    </source>
</evidence>
<feature type="binding site" evidence="12">
    <location>
        <begin position="229"/>
        <end position="230"/>
    </location>
    <ligand>
        <name>ATP</name>
        <dbReference type="ChEBI" id="CHEBI:30616"/>
    </ligand>
</feature>
<feature type="binding site" evidence="12">
    <location>
        <position position="178"/>
    </location>
    <ligand>
        <name>ATP</name>
        <dbReference type="ChEBI" id="CHEBI:30616"/>
    </ligand>
</feature>
<dbReference type="SUPFAM" id="SSF53613">
    <property type="entry name" value="Ribokinase-like"/>
    <property type="match status" value="1"/>
</dbReference>
<feature type="binding site" evidence="12">
    <location>
        <position position="224"/>
    </location>
    <ligand>
        <name>K(+)</name>
        <dbReference type="ChEBI" id="CHEBI:29103"/>
    </ligand>
</feature>
<reference evidence="14 15" key="1">
    <citation type="submission" date="2020-08" db="EMBL/GenBank/DDBJ databases">
        <title>Sequencing the genomes of 1000 actinobacteria strains.</title>
        <authorList>
            <person name="Klenk H.-P."/>
        </authorList>
    </citation>
    <scope>NUCLEOTIDE SEQUENCE [LARGE SCALE GENOMIC DNA]</scope>
    <source>
        <strain evidence="14 15">DSM 20146</strain>
    </source>
</reference>
<feature type="binding site" evidence="12">
    <location>
        <position position="226"/>
    </location>
    <ligand>
        <name>K(+)</name>
        <dbReference type="ChEBI" id="CHEBI:29103"/>
    </ligand>
</feature>
<dbReference type="EMBL" id="JACHVP010000003">
    <property type="protein sequence ID" value="MBB2968069.1"/>
    <property type="molecule type" value="Genomic_DNA"/>
</dbReference>
<keyword evidence="5 12" id="KW-0479">Metal-binding</keyword>
<comment type="cofactor">
    <cofactor evidence="12">
        <name>Mg(2+)</name>
        <dbReference type="ChEBI" id="CHEBI:18420"/>
    </cofactor>
    <text evidence="12">Requires a divalent cation, most likely magnesium in vivo, as an electrophilic catalyst to aid phosphoryl group transfer. It is the chelate of the metal and the nucleotide that is the actual substrate.</text>
</comment>
<keyword evidence="11 12" id="KW-0119">Carbohydrate metabolism</keyword>
<comment type="caution">
    <text evidence="12">Lacks conserved residue(s) required for the propagation of feature annotation.</text>
</comment>
<feature type="binding site" evidence="12">
    <location>
        <begin position="42"/>
        <end position="46"/>
    </location>
    <ligand>
        <name>substrate</name>
    </ligand>
</feature>
<name>A0A7W4UXE6_LEIAQ</name>
<feature type="binding site" evidence="12">
    <location>
        <begin position="197"/>
        <end position="202"/>
    </location>
    <ligand>
        <name>ATP</name>
        <dbReference type="ChEBI" id="CHEBI:30616"/>
    </ligand>
</feature>
<feature type="binding site" evidence="12">
    <location>
        <position position="265"/>
    </location>
    <ligand>
        <name>K(+)</name>
        <dbReference type="ChEBI" id="CHEBI:29103"/>
    </ligand>
</feature>
<comment type="pathway">
    <text evidence="12">Carbohydrate metabolism; D-ribose degradation; D-ribose 5-phosphate from beta-D-ribopyranose: step 2/2.</text>
</comment>
<feature type="binding site" evidence="12">
    <location>
        <begin position="14"/>
        <end position="16"/>
    </location>
    <ligand>
        <name>substrate</name>
    </ligand>
</feature>
<gene>
    <name evidence="12" type="primary">rbsK</name>
    <name evidence="14" type="ORF">FHX33_002839</name>
</gene>
<feature type="active site" description="Proton acceptor" evidence="12">
    <location>
        <position position="230"/>
    </location>
</feature>
<evidence type="ECO:0000313" key="14">
    <source>
        <dbReference type="EMBL" id="MBB2968069.1"/>
    </source>
</evidence>
<dbReference type="GO" id="GO:0004747">
    <property type="term" value="F:ribokinase activity"/>
    <property type="evidence" value="ECO:0007669"/>
    <property type="project" value="UniProtKB-UniRule"/>
</dbReference>
<evidence type="ECO:0000256" key="5">
    <source>
        <dbReference type="ARBA" id="ARBA00022723"/>
    </source>
</evidence>
<evidence type="ECO:0000259" key="13">
    <source>
        <dbReference type="Pfam" id="PF00294"/>
    </source>
</evidence>
<protein>
    <recommendedName>
        <fullName evidence="3 12">Ribokinase</fullName>
        <shortName evidence="12">RK</shortName>
        <ecNumber evidence="2 12">2.7.1.15</ecNumber>
    </recommendedName>
</protein>
<comment type="function">
    <text evidence="12">Catalyzes the phosphorylation of ribose at O-5 in a reaction requiring ATP and magnesium. The resulting D-ribose-5-phosphate can then be used either for sythesis of nucleotides, histidine, and tryptophan, or as a component of the pentose phosphate pathway.</text>
</comment>
<evidence type="ECO:0000256" key="3">
    <source>
        <dbReference type="ARBA" id="ARBA00016943"/>
    </source>
</evidence>
<dbReference type="PROSITE" id="PS00584">
    <property type="entry name" value="PFKB_KINASES_2"/>
    <property type="match status" value="1"/>
</dbReference>
<comment type="subcellular location">
    <subcellularLocation>
        <location evidence="12">Cytoplasm</location>
    </subcellularLocation>
</comment>
<evidence type="ECO:0000256" key="1">
    <source>
        <dbReference type="ARBA" id="ARBA00005380"/>
    </source>
</evidence>
<feature type="binding site" evidence="12">
    <location>
        <position position="260"/>
    </location>
    <ligand>
        <name>K(+)</name>
        <dbReference type="ChEBI" id="CHEBI:29103"/>
    </ligand>
</feature>
<keyword evidence="8 12" id="KW-0067">ATP-binding</keyword>
<dbReference type="InterPro" id="IPR011877">
    <property type="entry name" value="Ribokinase"/>
</dbReference>
<accession>A0A7W4UXE6</accession>
<evidence type="ECO:0000256" key="7">
    <source>
        <dbReference type="ARBA" id="ARBA00022777"/>
    </source>
</evidence>
<dbReference type="InterPro" id="IPR002173">
    <property type="entry name" value="Carboh/pur_kinase_PfkB_CS"/>
</dbReference>
<dbReference type="InterPro" id="IPR002139">
    <property type="entry name" value="Ribo/fructo_kinase"/>
</dbReference>